<dbReference type="EMBL" id="CP039853">
    <property type="protein sequence ID" value="QCZ95462.1"/>
    <property type="molecule type" value="Genomic_DNA"/>
</dbReference>
<dbReference type="EMBL" id="CP039852">
    <property type="protein sequence ID" value="QCZ93901.1"/>
    <property type="molecule type" value="Genomic_DNA"/>
</dbReference>
<dbReference type="Proteomes" id="UP000304912">
    <property type="component" value="Plasmid plas12"/>
</dbReference>
<keyword evidence="4" id="KW-1185">Reference proteome</keyword>
<keyword evidence="3" id="KW-0614">Plasmid</keyword>
<accession>A0A5B7YE77</accession>
<dbReference type="InterPro" id="IPR007235">
    <property type="entry name" value="Glyco_trans_28_C"/>
</dbReference>
<sequence length="384" mass="42613">MHRKPGTLHLRTAAKSTRQHYFSSRRVLVFLPPLTDTRRFMHACPNKHILVYVHHHGTGHLKRMCTLIPAIERIAKVSFLAGTDAMASALNTHFPNSRVFILPSKWPSNSPSVKRTFDRAFEGIGFYKEAAARSQYFCTLLVNQNIDLFISDVSAELTILARQCGVKVVMQRHSGYTGQDPTQVFAYECAESLYAPYPQSLELKDYGHLSKTHYLGFFGQTARVDVTQPRVITVLVGDTKLRCAISEHLAQNGFTVNVVGEWPEDVPFSDNIHILGSTDNVGSAIVGNIVICSAGNNLISELVYLNKKLILIPEPRPYSEQEAKAIMIQQAGAGRYCLPEQAGNNSKHLIELVEDAINAPPPALQPLHNPSAAAEFKQLITETL</sequence>
<organism evidence="2 4">
    <name type="scientific">Salinimonas iocasae</name>
    <dbReference type="NCBI Taxonomy" id="2572577"/>
    <lineage>
        <taxon>Bacteria</taxon>
        <taxon>Pseudomonadati</taxon>
        <taxon>Pseudomonadota</taxon>
        <taxon>Gammaproteobacteria</taxon>
        <taxon>Alteromonadales</taxon>
        <taxon>Alteromonadaceae</taxon>
        <taxon>Alteromonas/Salinimonas group</taxon>
        <taxon>Salinimonas</taxon>
    </lineage>
</organism>
<dbReference type="Gene3D" id="3.40.50.2000">
    <property type="entry name" value="Glycogen Phosphorylase B"/>
    <property type="match status" value="1"/>
</dbReference>
<reference evidence="2 4" key="1">
    <citation type="submission" date="2019-04" db="EMBL/GenBank/DDBJ databases">
        <title>Salinimonas iocasae sp. nov., a halophilic bacterium isolated from the outer tube casing of tubeworms in Okinawa Trough.</title>
        <authorList>
            <person name="Zhang H."/>
            <person name="Wang H."/>
            <person name="Li C."/>
        </authorList>
    </citation>
    <scope>NUCLEOTIDE SEQUENCE [LARGE SCALE GENOMIC DNA]</scope>
    <source>
        <strain evidence="2 4">KX18D6</strain>
        <plasmid evidence="3 4">plas12</plasmid>
    </source>
</reference>
<name>A0A5B7YE77_9ALTE</name>
<dbReference type="Pfam" id="PF04101">
    <property type="entry name" value="Glyco_tran_28_C"/>
    <property type="match status" value="1"/>
</dbReference>
<dbReference type="KEGG" id="salk:FBQ74_18205"/>
<evidence type="ECO:0000259" key="1">
    <source>
        <dbReference type="Pfam" id="PF04101"/>
    </source>
</evidence>
<evidence type="ECO:0000313" key="3">
    <source>
        <dbReference type="EMBL" id="QCZ95462.1"/>
    </source>
</evidence>
<dbReference type="GO" id="GO:0016758">
    <property type="term" value="F:hexosyltransferase activity"/>
    <property type="evidence" value="ECO:0007669"/>
    <property type="project" value="InterPro"/>
</dbReference>
<protein>
    <recommendedName>
        <fullName evidence="1">Glycosyl transferase family 28 C-terminal domain-containing protein</fullName>
    </recommendedName>
</protein>
<evidence type="ECO:0000313" key="4">
    <source>
        <dbReference type="Proteomes" id="UP000304912"/>
    </source>
</evidence>
<gene>
    <name evidence="2" type="ORF">FBQ74_10565</name>
    <name evidence="3" type="ORF">FBQ74_18205</name>
</gene>
<dbReference type="KEGG" id="salk:FBQ74_10565"/>
<dbReference type="OrthoDB" id="9809594at2"/>
<feature type="domain" description="Glycosyl transferase family 28 C-terminal" evidence="1">
    <location>
        <begin position="271"/>
        <end position="377"/>
    </location>
</feature>
<dbReference type="AlphaFoldDB" id="A0A5B7YE77"/>
<dbReference type="Proteomes" id="UP000304912">
    <property type="component" value="Chromosome"/>
</dbReference>
<evidence type="ECO:0000313" key="2">
    <source>
        <dbReference type="EMBL" id="QCZ93901.1"/>
    </source>
</evidence>
<geneLocation type="plasmid" evidence="3 4">
    <name>plas12</name>
</geneLocation>
<proteinExistence type="predicted"/>
<dbReference type="SUPFAM" id="SSF53756">
    <property type="entry name" value="UDP-Glycosyltransferase/glycogen phosphorylase"/>
    <property type="match status" value="1"/>
</dbReference>